<gene>
    <name evidence="1" type="ORF">CLODIP_2_CD15426</name>
</gene>
<proteinExistence type="predicted"/>
<dbReference type="OrthoDB" id="191037at2759"/>
<dbReference type="InterPro" id="IPR011333">
    <property type="entry name" value="SKP1/BTB/POZ_sf"/>
</dbReference>
<dbReference type="Proteomes" id="UP000494165">
    <property type="component" value="Unassembled WGS sequence"/>
</dbReference>
<organism evidence="1 2">
    <name type="scientific">Cloeon dipterum</name>
    <dbReference type="NCBI Taxonomy" id="197152"/>
    <lineage>
        <taxon>Eukaryota</taxon>
        <taxon>Metazoa</taxon>
        <taxon>Ecdysozoa</taxon>
        <taxon>Arthropoda</taxon>
        <taxon>Hexapoda</taxon>
        <taxon>Insecta</taxon>
        <taxon>Pterygota</taxon>
        <taxon>Palaeoptera</taxon>
        <taxon>Ephemeroptera</taxon>
        <taxon>Pisciforma</taxon>
        <taxon>Baetidae</taxon>
        <taxon>Cloeon</taxon>
    </lineage>
</organism>
<dbReference type="AlphaFoldDB" id="A0A8S1C4N0"/>
<comment type="caution">
    <text evidence="1">The sequence shown here is derived from an EMBL/GenBank/DDBJ whole genome shotgun (WGS) entry which is preliminary data.</text>
</comment>
<evidence type="ECO:0000313" key="1">
    <source>
        <dbReference type="EMBL" id="CAB3363005.1"/>
    </source>
</evidence>
<name>A0A8S1C4N0_9INSE</name>
<keyword evidence="2" id="KW-1185">Reference proteome</keyword>
<accession>A0A8S1C4N0</accession>
<protein>
    <recommendedName>
        <fullName evidence="3">BACK domain-containing protein</fullName>
    </recommendedName>
</protein>
<dbReference type="EMBL" id="CADEPI010000010">
    <property type="protein sequence ID" value="CAB3363005.1"/>
    <property type="molecule type" value="Genomic_DNA"/>
</dbReference>
<evidence type="ECO:0008006" key="3">
    <source>
        <dbReference type="Google" id="ProtNLM"/>
    </source>
</evidence>
<reference evidence="1 2" key="1">
    <citation type="submission" date="2020-04" db="EMBL/GenBank/DDBJ databases">
        <authorList>
            <person name="Alioto T."/>
            <person name="Alioto T."/>
            <person name="Gomez Garrido J."/>
        </authorList>
    </citation>
    <scope>NUCLEOTIDE SEQUENCE [LARGE SCALE GENOMIC DNA]</scope>
</reference>
<dbReference type="Gene3D" id="3.30.710.10">
    <property type="entry name" value="Potassium Channel Kv1.1, Chain A"/>
    <property type="match status" value="1"/>
</dbReference>
<sequence>MLFSAIIRFVHTGELDPEFSYNMSKLIELFRLAKSYGIKSLKNLCFAKFKEFLQPENIWKALKKSFEVKELRICCEELLATRTIECLRPKTFNLYVPIYLLKHILNMEKLNIPSEYLLVETMLRMNERCRSEGPFNIALPYLRLLTLNEAQLEMIKDLLKDEEYNGIREWCMDRRLVKLPKRICTIKHQRERH</sequence>
<evidence type="ECO:0000313" key="2">
    <source>
        <dbReference type="Proteomes" id="UP000494165"/>
    </source>
</evidence>